<reference evidence="7" key="1">
    <citation type="submission" date="2021-11" db="EMBL/GenBank/DDBJ databases">
        <title>Cultivation dependent microbiological survey of springs from the worlds oldest radium mine currently devoted to the extraction of radon-saturated water.</title>
        <authorList>
            <person name="Kapinusova G."/>
            <person name="Smrhova T."/>
            <person name="Strejcek M."/>
            <person name="Suman J."/>
            <person name="Jani K."/>
            <person name="Pajer P."/>
            <person name="Uhlik O."/>
        </authorList>
    </citation>
    <scope>NUCLEOTIDE SEQUENCE [LARGE SCALE GENOMIC DNA]</scope>
    <source>
        <strain evidence="7">J379</strain>
    </source>
</reference>
<dbReference type="InterPro" id="IPR029154">
    <property type="entry name" value="HIBADH-like_NADP-bd"/>
</dbReference>
<comment type="similarity">
    <text evidence="1">Belongs to the HIBADH-related family.</text>
</comment>
<organism evidence="6 7">
    <name type="scientific">Svornostia abyssi</name>
    <dbReference type="NCBI Taxonomy" id="2898438"/>
    <lineage>
        <taxon>Bacteria</taxon>
        <taxon>Bacillati</taxon>
        <taxon>Actinomycetota</taxon>
        <taxon>Thermoleophilia</taxon>
        <taxon>Solirubrobacterales</taxon>
        <taxon>Baekduiaceae</taxon>
        <taxon>Svornostia</taxon>
    </lineage>
</organism>
<dbReference type="RefSeq" id="WP_353863700.1">
    <property type="nucleotide sequence ID" value="NZ_CP088295.1"/>
</dbReference>
<dbReference type="Proteomes" id="UP001058860">
    <property type="component" value="Chromosome"/>
</dbReference>
<keyword evidence="3" id="KW-0520">NAD</keyword>
<evidence type="ECO:0000256" key="1">
    <source>
        <dbReference type="ARBA" id="ARBA00009080"/>
    </source>
</evidence>
<dbReference type="SUPFAM" id="SSF51735">
    <property type="entry name" value="NAD(P)-binding Rossmann-fold domains"/>
    <property type="match status" value="1"/>
</dbReference>
<dbReference type="Pfam" id="PF14833">
    <property type="entry name" value="NAD_binding_11"/>
    <property type="match status" value="1"/>
</dbReference>
<dbReference type="PANTHER" id="PTHR43060">
    <property type="entry name" value="3-HYDROXYISOBUTYRATE DEHYDROGENASE-LIKE 1, MITOCHONDRIAL-RELATED"/>
    <property type="match status" value="1"/>
</dbReference>
<evidence type="ECO:0000313" key="7">
    <source>
        <dbReference type="Proteomes" id="UP001058860"/>
    </source>
</evidence>
<dbReference type="InterPro" id="IPR006115">
    <property type="entry name" value="6PGDH_NADP-bd"/>
</dbReference>
<dbReference type="InterPro" id="IPR013328">
    <property type="entry name" value="6PGD_dom2"/>
</dbReference>
<name>A0ABY5PEU1_9ACTN</name>
<dbReference type="PANTHER" id="PTHR43060:SF15">
    <property type="entry name" value="3-HYDROXYISOBUTYRATE DEHYDROGENASE-LIKE 1, MITOCHONDRIAL-RELATED"/>
    <property type="match status" value="1"/>
</dbReference>
<proteinExistence type="inferred from homology"/>
<dbReference type="InterPro" id="IPR036291">
    <property type="entry name" value="NAD(P)-bd_dom_sf"/>
</dbReference>
<feature type="domain" description="6-phosphogluconate dehydrogenase NADP-binding" evidence="4">
    <location>
        <begin position="10"/>
        <end position="169"/>
    </location>
</feature>
<evidence type="ECO:0000256" key="3">
    <source>
        <dbReference type="ARBA" id="ARBA00023027"/>
    </source>
</evidence>
<accession>A0ABY5PEU1</accession>
<dbReference type="PIRSF" id="PIRSF000103">
    <property type="entry name" value="HIBADH"/>
    <property type="match status" value="1"/>
</dbReference>
<feature type="domain" description="3-hydroxyisobutyrate dehydrogenase-like NAD-binding" evidence="5">
    <location>
        <begin position="172"/>
        <end position="291"/>
    </location>
</feature>
<evidence type="ECO:0000259" key="4">
    <source>
        <dbReference type="Pfam" id="PF03446"/>
    </source>
</evidence>
<dbReference type="SUPFAM" id="SSF48179">
    <property type="entry name" value="6-phosphogluconate dehydrogenase C-terminal domain-like"/>
    <property type="match status" value="1"/>
</dbReference>
<evidence type="ECO:0000259" key="5">
    <source>
        <dbReference type="Pfam" id="PF14833"/>
    </source>
</evidence>
<gene>
    <name evidence="6" type="ORF">LRS13_21340</name>
</gene>
<keyword evidence="7" id="KW-1185">Reference proteome</keyword>
<protein>
    <submittedName>
        <fullName evidence="6">NAD(P)-dependent oxidoreductase</fullName>
    </submittedName>
</protein>
<dbReference type="Gene3D" id="1.10.1040.10">
    <property type="entry name" value="N-(1-d-carboxylethyl)-l-norvaline Dehydrogenase, domain 2"/>
    <property type="match status" value="1"/>
</dbReference>
<dbReference type="PROSITE" id="PS00895">
    <property type="entry name" value="3_HYDROXYISOBUT_DH"/>
    <property type="match status" value="1"/>
</dbReference>
<sequence length="300" mass="30259">MASPDDRPRMGFYGLGIMGSRMAANLARAGFPLTVASHTPGKAAAWAAEHGVQDAASPADLAAACDVLITMVVDGAQVREVLLGTDGAVHGARDGLLCVDMSTIAPHDTTAIGAELDGRGIGFVDAPVTGSSPKAEDGTLTIMCGGDAADVARARPAFEAMGALIVHVGPLGAGETLKVINNAMAAANAAVVAEALVVASAAGLNLDAFEQVIGAGSGGSAMLGLKAGPMRAHDYATLFKLDHMLKDVRFCLDEAHAAGVPFPTAEHARDLLAASADAGLGDADFAALLEAVESRAKRRV</sequence>
<dbReference type="InterPro" id="IPR008927">
    <property type="entry name" value="6-PGluconate_DH-like_C_sf"/>
</dbReference>
<dbReference type="Gene3D" id="3.40.50.720">
    <property type="entry name" value="NAD(P)-binding Rossmann-like Domain"/>
    <property type="match status" value="1"/>
</dbReference>
<evidence type="ECO:0000313" key="6">
    <source>
        <dbReference type="EMBL" id="UUY03189.1"/>
    </source>
</evidence>
<dbReference type="InterPro" id="IPR015815">
    <property type="entry name" value="HIBADH-related"/>
</dbReference>
<evidence type="ECO:0000256" key="2">
    <source>
        <dbReference type="ARBA" id="ARBA00023002"/>
    </source>
</evidence>
<keyword evidence="2" id="KW-0560">Oxidoreductase</keyword>
<dbReference type="Pfam" id="PF03446">
    <property type="entry name" value="NAD_binding_2"/>
    <property type="match status" value="1"/>
</dbReference>
<dbReference type="EMBL" id="CP088295">
    <property type="protein sequence ID" value="UUY03189.1"/>
    <property type="molecule type" value="Genomic_DNA"/>
</dbReference>
<dbReference type="InterPro" id="IPR002204">
    <property type="entry name" value="3-OH-isobutyrate_DH-rel_CS"/>
</dbReference>